<dbReference type="Proteomes" id="UP000886740">
    <property type="component" value="Unassembled WGS sequence"/>
</dbReference>
<dbReference type="SMART" id="SM01126">
    <property type="entry name" value="DDE_Tnp_IS1595"/>
    <property type="match status" value="1"/>
</dbReference>
<proteinExistence type="predicted"/>
<protein>
    <submittedName>
        <fullName evidence="2">IS1595 family transposase</fullName>
    </submittedName>
</protein>
<dbReference type="AlphaFoldDB" id="A0A9D2BEQ5"/>
<name>A0A9D2BEQ5_9BACT</name>
<dbReference type="EMBL" id="DXEL01000020">
    <property type="protein sequence ID" value="HIX73840.1"/>
    <property type="molecule type" value="Genomic_DNA"/>
</dbReference>
<evidence type="ECO:0000259" key="1">
    <source>
        <dbReference type="SMART" id="SM01126"/>
    </source>
</evidence>
<evidence type="ECO:0000313" key="3">
    <source>
        <dbReference type="Proteomes" id="UP000886740"/>
    </source>
</evidence>
<sequence length="316" mass="36602">MNLLDFYRQYPDEASCEEALRRFREHHGLFCSQCGGLRLSWNPSHKSWTCMDCKHEMQLRSGTVMQGSHLPVRDWFAAMFLLTATKRAISTKEIQRQIGRKRYQPVWEMAHKLRDVMRKRDGGYPLHGEMEVDEGFFSTETPEKQKDCPLKRGRGSQRKTSVLVMAESRPPKTPPAKKYSTPKRVGHIKMQVIEDFKASTITSKIKQGTDGNADVTTDGFNSYASLEKNGVASSHHAVVTDDKRSVGKVLPWVHIVISNAKRSILDTYHDIKAEFLQLCLNEFCYKFNRRYFGFRLFDRLELCACSYRADFKHRTY</sequence>
<organism evidence="2 3">
    <name type="scientific">Candidatus Parabacteroides intestinipullorum</name>
    <dbReference type="NCBI Taxonomy" id="2838723"/>
    <lineage>
        <taxon>Bacteria</taxon>
        <taxon>Pseudomonadati</taxon>
        <taxon>Bacteroidota</taxon>
        <taxon>Bacteroidia</taxon>
        <taxon>Bacteroidales</taxon>
        <taxon>Tannerellaceae</taxon>
        <taxon>Parabacteroides</taxon>
    </lineage>
</organism>
<accession>A0A9D2BEQ5</accession>
<reference evidence="2" key="2">
    <citation type="submission" date="2021-04" db="EMBL/GenBank/DDBJ databases">
        <authorList>
            <person name="Gilroy R."/>
        </authorList>
    </citation>
    <scope>NUCLEOTIDE SEQUENCE</scope>
    <source>
        <strain evidence="2">ChiGjej6B6-14162</strain>
    </source>
</reference>
<dbReference type="NCBIfam" id="NF033547">
    <property type="entry name" value="transpos_IS1595"/>
    <property type="match status" value="1"/>
</dbReference>
<dbReference type="InterPro" id="IPR024445">
    <property type="entry name" value="Tnp_ISXO2-like"/>
</dbReference>
<dbReference type="Pfam" id="PF12762">
    <property type="entry name" value="DDE_Tnp_IS1595"/>
    <property type="match status" value="1"/>
</dbReference>
<reference evidence="2" key="1">
    <citation type="journal article" date="2021" name="PeerJ">
        <title>Extensive microbial diversity within the chicken gut microbiome revealed by metagenomics and culture.</title>
        <authorList>
            <person name="Gilroy R."/>
            <person name="Ravi A."/>
            <person name="Getino M."/>
            <person name="Pursley I."/>
            <person name="Horton D.L."/>
            <person name="Alikhan N.F."/>
            <person name="Baker D."/>
            <person name="Gharbi K."/>
            <person name="Hall N."/>
            <person name="Watson M."/>
            <person name="Adriaenssens E.M."/>
            <person name="Foster-Nyarko E."/>
            <person name="Jarju S."/>
            <person name="Secka A."/>
            <person name="Antonio M."/>
            <person name="Oren A."/>
            <person name="Chaudhuri R.R."/>
            <person name="La Ragione R."/>
            <person name="Hildebrand F."/>
            <person name="Pallen M.J."/>
        </authorList>
    </citation>
    <scope>NUCLEOTIDE SEQUENCE</scope>
    <source>
        <strain evidence="2">ChiGjej6B6-14162</strain>
    </source>
</reference>
<evidence type="ECO:0000313" key="2">
    <source>
        <dbReference type="EMBL" id="HIX73840.1"/>
    </source>
</evidence>
<gene>
    <name evidence="2" type="ORF">H9977_02135</name>
</gene>
<comment type="caution">
    <text evidence="2">The sequence shown here is derived from an EMBL/GenBank/DDBJ whole genome shotgun (WGS) entry which is preliminary data.</text>
</comment>
<feature type="domain" description="ISXO2-like transposase" evidence="1">
    <location>
        <begin position="125"/>
        <end position="288"/>
    </location>
</feature>